<protein>
    <submittedName>
        <fullName evidence="1">Uncharacterized protein</fullName>
    </submittedName>
</protein>
<name>A0A820TMY2_9BILA</name>
<comment type="caution">
    <text evidence="1">The sequence shown here is derived from an EMBL/GenBank/DDBJ whole genome shotgun (WGS) entry which is preliminary data.</text>
</comment>
<feature type="non-terminal residue" evidence="1">
    <location>
        <position position="80"/>
    </location>
</feature>
<gene>
    <name evidence="1" type="ORF">HFQ381_LOCUS25598</name>
</gene>
<dbReference type="AlphaFoldDB" id="A0A820TMY2"/>
<evidence type="ECO:0000313" key="1">
    <source>
        <dbReference type="EMBL" id="CAF4473001.1"/>
    </source>
</evidence>
<proteinExistence type="predicted"/>
<sequence>MKSNLRKNLSLDQQTSGGFLSIEYSYDVLRKMNQPAPSVIATDTTSNKLVGYVLASLPEIAVELPDIAKLILLINTLDYK</sequence>
<dbReference type="Proteomes" id="UP000663851">
    <property type="component" value="Unassembled WGS sequence"/>
</dbReference>
<accession>A0A820TMY2</accession>
<dbReference type="EMBL" id="CAJOBO010002899">
    <property type="protein sequence ID" value="CAF4473001.1"/>
    <property type="molecule type" value="Genomic_DNA"/>
</dbReference>
<evidence type="ECO:0000313" key="2">
    <source>
        <dbReference type="Proteomes" id="UP000663851"/>
    </source>
</evidence>
<reference evidence="1" key="1">
    <citation type="submission" date="2021-02" db="EMBL/GenBank/DDBJ databases">
        <authorList>
            <person name="Nowell W R."/>
        </authorList>
    </citation>
    <scope>NUCLEOTIDE SEQUENCE</scope>
</reference>
<organism evidence="1 2">
    <name type="scientific">Rotaria socialis</name>
    <dbReference type="NCBI Taxonomy" id="392032"/>
    <lineage>
        <taxon>Eukaryota</taxon>
        <taxon>Metazoa</taxon>
        <taxon>Spiralia</taxon>
        <taxon>Gnathifera</taxon>
        <taxon>Rotifera</taxon>
        <taxon>Eurotatoria</taxon>
        <taxon>Bdelloidea</taxon>
        <taxon>Philodinida</taxon>
        <taxon>Philodinidae</taxon>
        <taxon>Rotaria</taxon>
    </lineage>
</organism>